<dbReference type="EMBL" id="BMAO01000025">
    <property type="protein sequence ID" value="GFQ63845.1"/>
    <property type="molecule type" value="Genomic_DNA"/>
</dbReference>
<reference evidence="2" key="1">
    <citation type="submission" date="2020-07" db="EMBL/GenBank/DDBJ databases">
        <title>Multicomponent nature underlies the extraordinary mechanical properties of spider dragline silk.</title>
        <authorList>
            <person name="Kono N."/>
            <person name="Nakamura H."/>
            <person name="Mori M."/>
            <person name="Yoshida Y."/>
            <person name="Ohtoshi R."/>
            <person name="Malay A.D."/>
            <person name="Moran D.A.P."/>
            <person name="Tomita M."/>
            <person name="Numata K."/>
            <person name="Arakawa K."/>
        </authorList>
    </citation>
    <scope>NUCLEOTIDE SEQUENCE</scope>
</reference>
<evidence type="ECO:0000313" key="2">
    <source>
        <dbReference type="EMBL" id="GFQ63845.1"/>
    </source>
</evidence>
<accession>A0A8X6K4R9</accession>
<dbReference type="AlphaFoldDB" id="A0A8X6K4R9"/>
<sequence length="211" mass="23567">MPKHKHNLQTSTPRRHSRGSPIAHRIRRKVSFERAVQLGLCKICFRACSSPQALWDHLHEAHSSSPRHNRCLNGFPVTFGMKSLDWNVLDIFPIKAVKLFTNETYGSPRHCSAPVEASSSVQDNNLDLSEKGLPLPDPPVTITEPLIHLSDKDHEALSRSLNSLEDGRPGMRMSPPDGLSKSPPIDFEPLLCTPQRSPPPPNEPQREPTDC</sequence>
<protein>
    <submittedName>
        <fullName evidence="2">Uncharacterized protein</fullName>
    </submittedName>
</protein>
<keyword evidence="3" id="KW-1185">Reference proteome</keyword>
<feature type="region of interest" description="Disordered" evidence="1">
    <location>
        <begin position="162"/>
        <end position="211"/>
    </location>
</feature>
<name>A0A8X6K4R9_TRICU</name>
<proteinExistence type="predicted"/>
<evidence type="ECO:0000256" key="1">
    <source>
        <dbReference type="SAM" id="MobiDB-lite"/>
    </source>
</evidence>
<evidence type="ECO:0000313" key="3">
    <source>
        <dbReference type="Proteomes" id="UP000887116"/>
    </source>
</evidence>
<organism evidence="2 3">
    <name type="scientific">Trichonephila clavata</name>
    <name type="common">Joro spider</name>
    <name type="synonym">Nephila clavata</name>
    <dbReference type="NCBI Taxonomy" id="2740835"/>
    <lineage>
        <taxon>Eukaryota</taxon>
        <taxon>Metazoa</taxon>
        <taxon>Ecdysozoa</taxon>
        <taxon>Arthropoda</taxon>
        <taxon>Chelicerata</taxon>
        <taxon>Arachnida</taxon>
        <taxon>Araneae</taxon>
        <taxon>Araneomorphae</taxon>
        <taxon>Entelegynae</taxon>
        <taxon>Araneoidea</taxon>
        <taxon>Nephilidae</taxon>
        <taxon>Trichonephila</taxon>
    </lineage>
</organism>
<dbReference type="Proteomes" id="UP000887116">
    <property type="component" value="Unassembled WGS sequence"/>
</dbReference>
<feature type="region of interest" description="Disordered" evidence="1">
    <location>
        <begin position="1"/>
        <end position="22"/>
    </location>
</feature>
<comment type="caution">
    <text evidence="2">The sequence shown here is derived from an EMBL/GenBank/DDBJ whole genome shotgun (WGS) entry which is preliminary data.</text>
</comment>
<gene>
    <name evidence="2" type="ORF">TNCT_483031</name>
</gene>